<organism evidence="7 8">
    <name type="scientific">Rhododendron griersonianum</name>
    <dbReference type="NCBI Taxonomy" id="479676"/>
    <lineage>
        <taxon>Eukaryota</taxon>
        <taxon>Viridiplantae</taxon>
        <taxon>Streptophyta</taxon>
        <taxon>Embryophyta</taxon>
        <taxon>Tracheophyta</taxon>
        <taxon>Spermatophyta</taxon>
        <taxon>Magnoliopsida</taxon>
        <taxon>eudicotyledons</taxon>
        <taxon>Gunneridae</taxon>
        <taxon>Pentapetalae</taxon>
        <taxon>asterids</taxon>
        <taxon>Ericales</taxon>
        <taxon>Ericaceae</taxon>
        <taxon>Ericoideae</taxon>
        <taxon>Rhodoreae</taxon>
        <taxon>Rhododendron</taxon>
    </lineage>
</organism>
<keyword evidence="3" id="KW-0479">Metal-binding</keyword>
<accession>A0AAV6K1N2</accession>
<reference evidence="7 8" key="1">
    <citation type="submission" date="2020-08" db="EMBL/GenBank/DDBJ databases">
        <title>Plant Genome Project.</title>
        <authorList>
            <person name="Zhang R.-G."/>
        </authorList>
    </citation>
    <scope>NUCLEOTIDE SEQUENCE [LARGE SCALE GENOMIC DNA]</scope>
    <source>
        <strain evidence="7">WSP0</strain>
        <tissue evidence="7">Leaf</tissue>
    </source>
</reference>
<dbReference type="Proteomes" id="UP000823749">
    <property type="component" value="Chromosome 6"/>
</dbReference>
<dbReference type="PANTHER" id="PTHR31225">
    <property type="entry name" value="OS04G0344100 PROTEIN-RELATED"/>
    <property type="match status" value="1"/>
</dbReference>
<evidence type="ECO:0000256" key="2">
    <source>
        <dbReference type="ARBA" id="ARBA00006333"/>
    </source>
</evidence>
<dbReference type="Pfam" id="PF03936">
    <property type="entry name" value="Terpene_synth_C"/>
    <property type="match status" value="1"/>
</dbReference>
<dbReference type="PANTHER" id="PTHR31225:SF93">
    <property type="entry name" value="ALPHA-HUMULENE_(-)-(E)-BETA-CARYOPHYLLENE SYNTHASE"/>
    <property type="match status" value="1"/>
</dbReference>
<gene>
    <name evidence="7" type="ORF">RHGRI_018474</name>
</gene>
<evidence type="ECO:0000256" key="5">
    <source>
        <dbReference type="ARBA" id="ARBA00023239"/>
    </source>
</evidence>
<dbReference type="AlphaFoldDB" id="A0AAV6K1N2"/>
<comment type="pathway">
    <text evidence="1">Secondary metabolite biosynthesis.</text>
</comment>
<keyword evidence="8" id="KW-1185">Reference proteome</keyword>
<name>A0AAV6K1N2_9ERIC</name>
<dbReference type="Gene3D" id="1.10.600.10">
    <property type="entry name" value="Farnesyl Diphosphate Synthase"/>
    <property type="match status" value="1"/>
</dbReference>
<dbReference type="GO" id="GO:0010333">
    <property type="term" value="F:terpene synthase activity"/>
    <property type="evidence" value="ECO:0007669"/>
    <property type="project" value="InterPro"/>
</dbReference>
<keyword evidence="4" id="KW-0460">Magnesium</keyword>
<dbReference type="InterPro" id="IPR008949">
    <property type="entry name" value="Isoprenoid_synthase_dom_sf"/>
</dbReference>
<feature type="domain" description="Terpene synthase metal-binding" evidence="6">
    <location>
        <begin position="145"/>
        <end position="311"/>
    </location>
</feature>
<protein>
    <recommendedName>
        <fullName evidence="6">Terpene synthase metal-binding domain-containing protein</fullName>
    </recommendedName>
</protein>
<dbReference type="GO" id="GO:0016114">
    <property type="term" value="P:terpenoid biosynthetic process"/>
    <property type="evidence" value="ECO:0007669"/>
    <property type="project" value="InterPro"/>
</dbReference>
<sequence length="311" mass="34956">MMPLNYSGNYDFRLPELEVFARVKKVISKAVEWFSFMGKSRIRTEISSIEGWVLPPVGKQKLNTDGSFYLNAKTGKAGGLILDDKDCIMASIPADLREKGSELYDSLIDGKDMDPDKVSVGLASSLDAVAQLELLQVTVLLLCALESFFYVTRRWEVNALDQLPDYMKLVYQTVLDTFNIIEDEMAKQGRSYGVEYAKSALKDLVGVYCKEAKWYHEGYVPSMDKHWPVALLSCGYQAVSTMSFTGMGELATKEAFDWVSSNPLFVQGSSCRFIDDVVGHKYEQERGHVASSIECYMKQYGATEEEAIVEF</sequence>
<evidence type="ECO:0000313" key="8">
    <source>
        <dbReference type="Proteomes" id="UP000823749"/>
    </source>
</evidence>
<comment type="caution">
    <text evidence="7">The sequence shown here is derived from an EMBL/GenBank/DDBJ whole genome shotgun (WGS) entry which is preliminary data.</text>
</comment>
<keyword evidence="5" id="KW-0456">Lyase</keyword>
<comment type="similarity">
    <text evidence="2">Belongs to the terpene synthase family.</text>
</comment>
<evidence type="ECO:0000313" key="7">
    <source>
        <dbReference type="EMBL" id="KAG5546311.1"/>
    </source>
</evidence>
<dbReference type="InterPro" id="IPR050148">
    <property type="entry name" value="Terpene_synthase-like"/>
</dbReference>
<dbReference type="SUPFAM" id="SSF48576">
    <property type="entry name" value="Terpenoid synthases"/>
    <property type="match status" value="1"/>
</dbReference>
<proteinExistence type="inferred from homology"/>
<dbReference type="GO" id="GO:0000287">
    <property type="term" value="F:magnesium ion binding"/>
    <property type="evidence" value="ECO:0007669"/>
    <property type="project" value="InterPro"/>
</dbReference>
<evidence type="ECO:0000256" key="3">
    <source>
        <dbReference type="ARBA" id="ARBA00022723"/>
    </source>
</evidence>
<dbReference type="EMBL" id="JACTNZ010000006">
    <property type="protein sequence ID" value="KAG5546311.1"/>
    <property type="molecule type" value="Genomic_DNA"/>
</dbReference>
<evidence type="ECO:0000259" key="6">
    <source>
        <dbReference type="Pfam" id="PF03936"/>
    </source>
</evidence>
<dbReference type="InterPro" id="IPR005630">
    <property type="entry name" value="Terpene_synthase_metal-bd"/>
</dbReference>
<evidence type="ECO:0000256" key="4">
    <source>
        <dbReference type="ARBA" id="ARBA00022842"/>
    </source>
</evidence>
<evidence type="ECO:0000256" key="1">
    <source>
        <dbReference type="ARBA" id="ARBA00005179"/>
    </source>
</evidence>